<accession>A0ABX1TBJ3</accession>
<dbReference type="Proteomes" id="UP000886469">
    <property type="component" value="Unassembled WGS sequence"/>
</dbReference>
<evidence type="ECO:0000313" key="2">
    <source>
        <dbReference type="Proteomes" id="UP000886469"/>
    </source>
</evidence>
<organism evidence="1 2">
    <name type="scientific">Candidatus Accumulibacter contiguus</name>
    <dbReference type="NCBI Taxonomy" id="2954381"/>
    <lineage>
        <taxon>Bacteria</taxon>
        <taxon>Pseudomonadati</taxon>
        <taxon>Pseudomonadota</taxon>
        <taxon>Betaproteobacteria</taxon>
        <taxon>Candidatus Accumulibacter</taxon>
    </lineage>
</organism>
<sequence length="186" mass="20006">MTHPYAEFEEFIAGLARTILQPPISLTVGSGLRNHVVGASGIRHQIDVSFEDTRTAPPKLVLIECKHLNQPIKLAHVKVLKATLDDVAARVGATFQVHGMLVSRKGAQAGAMRYAGHYTIALQHINSAAEYDFAYDKWRVVGRSGASAAVGQAVAEGYALRTCTACGKQFRVIDASNACSFCGQTH</sequence>
<gene>
    <name evidence="1" type="ORF">E4Q08_14925</name>
</gene>
<name>A0ABX1TBJ3_9PROT</name>
<dbReference type="Gene3D" id="3.40.1350.10">
    <property type="match status" value="1"/>
</dbReference>
<dbReference type="InterPro" id="IPR011856">
    <property type="entry name" value="tRNA_endonuc-like_dom_sf"/>
</dbReference>
<reference evidence="1" key="1">
    <citation type="submission" date="2019-03" db="EMBL/GenBank/DDBJ databases">
        <title>Metabolic reconstructions from genomes of highly enriched 'Candidatus Accumulibacter' and 'Candidatus Competibacter' bioreactor populations.</title>
        <authorList>
            <person name="Annavajhala M.K."/>
            <person name="Welles L."/>
            <person name="Abbas B."/>
            <person name="Sorokin D."/>
            <person name="Park H."/>
            <person name="Van Loosdrecht M."/>
            <person name="Chandran K."/>
        </authorList>
    </citation>
    <scope>NUCLEOTIDE SEQUENCE</scope>
    <source>
        <strain evidence="1">SBR_L</strain>
    </source>
</reference>
<keyword evidence="2" id="KW-1185">Reference proteome</keyword>
<evidence type="ECO:0008006" key="3">
    <source>
        <dbReference type="Google" id="ProtNLM"/>
    </source>
</evidence>
<dbReference type="RefSeq" id="WP_169070977.1">
    <property type="nucleotide sequence ID" value="NZ_JAZKUC010000001.1"/>
</dbReference>
<dbReference type="InterPro" id="IPR011335">
    <property type="entry name" value="Restrct_endonuc-II-like"/>
</dbReference>
<dbReference type="EMBL" id="SPMX01000042">
    <property type="protein sequence ID" value="NMQ06448.1"/>
    <property type="molecule type" value="Genomic_DNA"/>
</dbReference>
<dbReference type="SUPFAM" id="SSF52980">
    <property type="entry name" value="Restriction endonuclease-like"/>
    <property type="match status" value="1"/>
</dbReference>
<protein>
    <recommendedName>
        <fullName evidence="3">Restriction endonuclease type IV Mrr domain-containing protein</fullName>
    </recommendedName>
</protein>
<evidence type="ECO:0000313" key="1">
    <source>
        <dbReference type="EMBL" id="NMQ06448.1"/>
    </source>
</evidence>
<proteinExistence type="predicted"/>
<comment type="caution">
    <text evidence="1">The sequence shown here is derived from an EMBL/GenBank/DDBJ whole genome shotgun (WGS) entry which is preliminary data.</text>
</comment>